<dbReference type="EMBL" id="LN857013">
    <property type="protein sequence ID" value="CDQ00239.1"/>
    <property type="molecule type" value="Genomic_DNA"/>
</dbReference>
<gene>
    <name evidence="1" type="primary">Bm13299</name>
    <name evidence="1" type="ORF">BM_Bm13299</name>
</gene>
<sequence>MIAFDIHRNVTFHTNSAFSWSYTSFYFDKIKKICFLIFTRNYL</sequence>
<name>A0A1I9G4R7_BRUMA</name>
<proteinExistence type="predicted"/>
<accession>A0A1I9G4R7</accession>
<evidence type="ECO:0000313" key="1">
    <source>
        <dbReference type="EMBL" id="CDQ00239.1"/>
    </source>
</evidence>
<reference evidence="1" key="2">
    <citation type="submission" date="2012-12" db="EMBL/GenBank/DDBJ databases">
        <authorList>
            <consortium name="WormBase Consortium"/>
            <person name="Ghedin E."/>
            <person name="Paulini M."/>
        </authorList>
    </citation>
    <scope>NUCLEOTIDE SEQUENCE</scope>
    <source>
        <strain evidence="1">FR3</strain>
    </source>
</reference>
<organism evidence="1">
    <name type="scientific">Brugia malayi</name>
    <name type="common">Filarial nematode worm</name>
    <dbReference type="NCBI Taxonomy" id="6279"/>
    <lineage>
        <taxon>Eukaryota</taxon>
        <taxon>Metazoa</taxon>
        <taxon>Ecdysozoa</taxon>
        <taxon>Nematoda</taxon>
        <taxon>Chromadorea</taxon>
        <taxon>Rhabditida</taxon>
        <taxon>Spirurina</taxon>
        <taxon>Spiruromorpha</taxon>
        <taxon>Filarioidea</taxon>
        <taxon>Onchocercidae</taxon>
        <taxon>Brugia</taxon>
    </lineage>
</organism>
<protein>
    <submittedName>
        <fullName evidence="1">Bm13299</fullName>
    </submittedName>
</protein>
<dbReference type="AlphaFoldDB" id="A0A1I9G4R7"/>
<reference evidence="1" key="1">
    <citation type="journal article" date="2007" name="Science">
        <title>Draft genome of the filarial nematode parasite Brugia malayi.</title>
        <authorList>
            <person name="Ghedin E."/>
            <person name="Wang S."/>
            <person name="Spiro D."/>
            <person name="Caler E."/>
            <person name="Zhao Q."/>
            <person name="Crabtree J."/>
            <person name="Allen J.E."/>
            <person name="Delcher A.L."/>
            <person name="Guiliano D.B."/>
            <person name="Miranda-Saavedra D."/>
            <person name="Angiuoli S.V."/>
            <person name="Creasy T."/>
            <person name="Amedeo P."/>
            <person name="Haas B."/>
            <person name="El-Sayed N.M."/>
            <person name="Wortman J.R."/>
            <person name="Feldblyum T."/>
            <person name="Tallon L."/>
            <person name="Schatz M."/>
            <person name="Shumway M."/>
            <person name="Koo H."/>
            <person name="Salzberg S.L."/>
            <person name="Schobel S."/>
            <person name="Pertea M."/>
            <person name="Pop M."/>
            <person name="White O."/>
            <person name="Barton G.J."/>
            <person name="Carlow C.K."/>
            <person name="Crawford M.J."/>
            <person name="Daub J."/>
            <person name="Dimmic M.W."/>
            <person name="Estes C.F."/>
            <person name="Foster J.M."/>
            <person name="Ganatra M."/>
            <person name="Gregory W.F."/>
            <person name="Johnson N.M."/>
            <person name="Jin J."/>
            <person name="Komuniecki R."/>
            <person name="Korf I."/>
            <person name="Kumar S."/>
            <person name="Laney S."/>
            <person name="Li B.W."/>
            <person name="Li W."/>
            <person name="Lindblom T.H."/>
            <person name="Lustigman S."/>
            <person name="Ma D."/>
            <person name="Maina C.V."/>
            <person name="Martin D.M."/>
            <person name="McCarter J.P."/>
            <person name="McReynolds L."/>
            <person name="Mitreva M."/>
            <person name="Nutman T.B."/>
            <person name="Parkinson J."/>
            <person name="Peregrin-Alvarez J.M."/>
            <person name="Poole C."/>
            <person name="Ren Q."/>
            <person name="Saunders L."/>
            <person name="Sluder A.E."/>
            <person name="Smith K."/>
            <person name="Stanke M."/>
            <person name="Unnasch T.R."/>
            <person name="Ware J."/>
            <person name="Wei A.D."/>
            <person name="Weil G."/>
            <person name="Williams D.J."/>
            <person name="Zhang Y."/>
            <person name="Williams S.A."/>
            <person name="Fraser-Liggett C."/>
            <person name="Slatko B."/>
            <person name="Blaxter M.L."/>
            <person name="Scott A.L."/>
        </authorList>
    </citation>
    <scope>NUCLEOTIDE SEQUENCE</scope>
    <source>
        <strain evidence="1">FR3</strain>
    </source>
</reference>